<evidence type="ECO:0000313" key="13">
    <source>
        <dbReference type="EMBL" id="TKR95884.1"/>
    </source>
</evidence>
<keyword evidence="4" id="KW-0175">Coiled coil</keyword>
<feature type="region of interest" description="Disordered" evidence="11">
    <location>
        <begin position="1"/>
        <end position="23"/>
    </location>
</feature>
<keyword evidence="5" id="KW-0539">Nucleus</keyword>
<dbReference type="EMBL" id="AZBU02000002">
    <property type="protein sequence ID" value="TKR95884.1"/>
    <property type="molecule type" value="Genomic_DNA"/>
</dbReference>
<evidence type="ECO:0000256" key="2">
    <source>
        <dbReference type="ARBA" id="ARBA00022553"/>
    </source>
</evidence>
<dbReference type="InterPro" id="IPR039678">
    <property type="entry name" value="CTNNBL1"/>
</dbReference>
<dbReference type="InterPro" id="IPR011989">
    <property type="entry name" value="ARM-like"/>
</dbReference>
<dbReference type="OrthoDB" id="1898821at2759"/>
<comment type="caution">
    <text evidence="13">The sequence shown here is derived from an EMBL/GenBank/DDBJ whole genome shotgun (WGS) entry which is preliminary data.</text>
</comment>
<comment type="subcellular location">
    <subcellularLocation>
        <location evidence="1">Nucleus</location>
    </subcellularLocation>
</comment>
<evidence type="ECO:0000256" key="1">
    <source>
        <dbReference type="ARBA" id="ARBA00004123"/>
    </source>
</evidence>
<evidence type="ECO:0000256" key="10">
    <source>
        <dbReference type="PROSITE-ProRule" id="PRU00259"/>
    </source>
</evidence>
<dbReference type="GO" id="GO:0010467">
    <property type="term" value="P:gene expression"/>
    <property type="evidence" value="ECO:0007669"/>
    <property type="project" value="UniProtKB-ARBA"/>
</dbReference>
<dbReference type="Proteomes" id="UP000298663">
    <property type="component" value="Unassembled WGS sequence"/>
</dbReference>
<feature type="domain" description="Beta-catenin-like protein 1 N-terminal" evidence="12">
    <location>
        <begin position="32"/>
        <end position="138"/>
    </location>
</feature>
<evidence type="ECO:0000256" key="7">
    <source>
        <dbReference type="ARBA" id="ARBA00061776"/>
    </source>
</evidence>
<evidence type="ECO:0000256" key="3">
    <source>
        <dbReference type="ARBA" id="ARBA00022737"/>
    </source>
</evidence>
<sequence length="543" mass="61446">MDVSEILDNLQPPAKRRRENDNGVDLANLNTANADAAEILAALENDDSQEEIVDEMTVKRIVLQLEKKTLRNREMRIKHADDPQKFMESEVELNNAIQEMHCITIQPDLYGIVVEVGAVSSLIQLLAHENTDIISAVLNLIQELTDENTISEGTESAMELIGALIQGRIAENMVRQSFERLNEGVKDEADAVNNALTIIDNILDPMPQFAVNCVEEGLFKWLLYRACKKSAFDANKMYSSELLALILQLTEAARQQLCVDQNGMDMILTALAYYKRRDPGSPDENEHMENLFGALCASLLHAPNRTKFLEGEGIQLMNLMLKEKKQSRQSALKVLSHATNGVEGKVLCEKFIEIFGLRTLFPLFMRTPSKHKRKDTSADEHEENVCSIIVSLFRYADLDSKQRLILKFVEQEQEKVDRAIELYLKYHRRLVSWERKNTGRPSTSQDDDEEFYVQRMDAGLYTLQLASQILAEVCVGANACLKRASKLLRMKTKNGNVLDHLKPVLEGLIAHLAEEAHEERTRVTRLLEALGGMVDVLEQKPQS</sequence>
<keyword evidence="2" id="KW-0597">Phosphoprotein</keyword>
<dbReference type="InterPro" id="IPR000225">
    <property type="entry name" value="Armadillo"/>
</dbReference>
<dbReference type="PROSITE" id="PS50176">
    <property type="entry name" value="ARM_REPEAT"/>
    <property type="match status" value="1"/>
</dbReference>
<dbReference type="GO" id="GO:0005681">
    <property type="term" value="C:spliceosomal complex"/>
    <property type="evidence" value="ECO:0007669"/>
    <property type="project" value="TreeGrafter"/>
</dbReference>
<gene>
    <name evidence="13" type="ORF">L596_009994</name>
</gene>
<proteinExistence type="predicted"/>
<keyword evidence="14" id="KW-1185">Reference proteome</keyword>
<comment type="function">
    <text evidence="6">Component of the PRP19-CDC5L complex that forms an integral part of the spliceosome and is required for activating pre-mRNA splicing. Participates in AID/AICDA-mediated somatic hypermutation (SHM) and class-switch recombination (CSR), 2 processes resulting in the production of high-affinity, mutated isotype-switched antibodies.</text>
</comment>
<feature type="repeat" description="ARM" evidence="10">
    <location>
        <begin position="117"/>
        <end position="145"/>
    </location>
</feature>
<evidence type="ECO:0000256" key="4">
    <source>
        <dbReference type="ARBA" id="ARBA00023054"/>
    </source>
</evidence>
<evidence type="ECO:0000256" key="8">
    <source>
        <dbReference type="ARBA" id="ARBA00070106"/>
    </source>
</evidence>
<dbReference type="InterPro" id="IPR013180">
    <property type="entry name" value="CTNNBL1_N"/>
</dbReference>
<dbReference type="Pfam" id="PF08216">
    <property type="entry name" value="CTNNBL"/>
    <property type="match status" value="1"/>
</dbReference>
<dbReference type="Gene3D" id="1.25.10.10">
    <property type="entry name" value="Leucine-rich Repeat Variant"/>
    <property type="match status" value="1"/>
</dbReference>
<dbReference type="SUPFAM" id="SSF48371">
    <property type="entry name" value="ARM repeat"/>
    <property type="match status" value="1"/>
</dbReference>
<reference evidence="13 14" key="2">
    <citation type="journal article" date="2019" name="G3 (Bethesda)">
        <title>Hybrid Assembly of the Genome of the Entomopathogenic Nematode Steinernema carpocapsae Identifies the X-Chromosome.</title>
        <authorList>
            <person name="Serra L."/>
            <person name="Macchietto M."/>
            <person name="Macias-Munoz A."/>
            <person name="McGill C.J."/>
            <person name="Rodriguez I.M."/>
            <person name="Rodriguez B."/>
            <person name="Murad R."/>
            <person name="Mortazavi A."/>
        </authorList>
    </citation>
    <scope>NUCLEOTIDE SEQUENCE [LARGE SCALE GENOMIC DNA]</scope>
    <source>
        <strain evidence="13 14">ALL</strain>
    </source>
</reference>
<dbReference type="SMART" id="SM01156">
    <property type="entry name" value="DUF1716"/>
    <property type="match status" value="1"/>
</dbReference>
<dbReference type="PANTHER" id="PTHR14978:SF0">
    <property type="entry name" value="BETA-CATENIN-LIKE PROTEIN 1"/>
    <property type="match status" value="1"/>
</dbReference>
<evidence type="ECO:0000256" key="5">
    <source>
        <dbReference type="ARBA" id="ARBA00023242"/>
    </source>
</evidence>
<comment type="subunit">
    <text evidence="7">Component of the PRP19-CDC5L splicing complex composed of a core complex comprising a homotetramer of PRPF19, CDC5L, PLRG1 and BCAS2, and at least three less stably associated proteins CTNNBL1, CWC15 and HSPA8. Interacts directly with CWC15 and CDC5L in the complex. Interacts with AICDA; the interaction is important for the antibody diversification activity of AICDA. Interacts with PRPF31 (via its NLS). Interacts (via its N-terminal NLS) with KPNA1 and KPNA2.</text>
</comment>
<accession>A0A4U5PIA2</accession>
<dbReference type="InterPro" id="IPR016024">
    <property type="entry name" value="ARM-type_fold"/>
</dbReference>
<dbReference type="STRING" id="34508.A0A4U5PIA2"/>
<evidence type="ECO:0000313" key="14">
    <source>
        <dbReference type="Proteomes" id="UP000298663"/>
    </source>
</evidence>
<evidence type="ECO:0000259" key="12">
    <source>
        <dbReference type="SMART" id="SM01156"/>
    </source>
</evidence>
<dbReference type="PANTHER" id="PTHR14978">
    <property type="entry name" value="BETA-CATENIN-LIKE PROTEIN 1 NUCLEAR ASSOCIATED PROTEIN"/>
    <property type="match status" value="1"/>
</dbReference>
<dbReference type="AlphaFoldDB" id="A0A4U5PIA2"/>
<name>A0A4U5PIA2_STECR</name>
<evidence type="ECO:0000256" key="11">
    <source>
        <dbReference type="SAM" id="MobiDB-lite"/>
    </source>
</evidence>
<protein>
    <recommendedName>
        <fullName evidence="8">Beta-catenin-like protein 1</fullName>
    </recommendedName>
    <alternativeName>
        <fullName evidence="9">Nuclear-associated protein</fullName>
    </alternativeName>
</protein>
<evidence type="ECO:0000256" key="6">
    <source>
        <dbReference type="ARBA" id="ARBA00058456"/>
    </source>
</evidence>
<dbReference type="FunFam" id="1.25.10.10:FF:001136">
    <property type="entry name" value="Beta-catenin-like protein 1"/>
    <property type="match status" value="1"/>
</dbReference>
<evidence type="ECO:0000256" key="9">
    <source>
        <dbReference type="ARBA" id="ARBA00083862"/>
    </source>
</evidence>
<organism evidence="13 14">
    <name type="scientific">Steinernema carpocapsae</name>
    <name type="common">Entomopathogenic nematode</name>
    <dbReference type="NCBI Taxonomy" id="34508"/>
    <lineage>
        <taxon>Eukaryota</taxon>
        <taxon>Metazoa</taxon>
        <taxon>Ecdysozoa</taxon>
        <taxon>Nematoda</taxon>
        <taxon>Chromadorea</taxon>
        <taxon>Rhabditida</taxon>
        <taxon>Tylenchina</taxon>
        <taxon>Panagrolaimomorpha</taxon>
        <taxon>Strongyloidoidea</taxon>
        <taxon>Steinernematidae</taxon>
        <taxon>Steinernema</taxon>
    </lineage>
</organism>
<reference evidence="13 14" key="1">
    <citation type="journal article" date="2015" name="Genome Biol.">
        <title>Comparative genomics of Steinernema reveals deeply conserved gene regulatory networks.</title>
        <authorList>
            <person name="Dillman A.R."/>
            <person name="Macchietto M."/>
            <person name="Porter C.F."/>
            <person name="Rogers A."/>
            <person name="Williams B."/>
            <person name="Antoshechkin I."/>
            <person name="Lee M.M."/>
            <person name="Goodwin Z."/>
            <person name="Lu X."/>
            <person name="Lewis E.E."/>
            <person name="Goodrich-Blair H."/>
            <person name="Stock S.P."/>
            <person name="Adams B.J."/>
            <person name="Sternberg P.W."/>
            <person name="Mortazavi A."/>
        </authorList>
    </citation>
    <scope>NUCLEOTIDE SEQUENCE [LARGE SCALE GENOMIC DNA]</scope>
    <source>
        <strain evidence="13 14">ALL</strain>
    </source>
</reference>
<keyword evidence="3" id="KW-0677">Repeat</keyword>